<keyword evidence="2" id="KW-0808">Transferase</keyword>
<accession>A0A5C6FQS3</accession>
<name>A0A5C6FQS3_9PLAN</name>
<comment type="caution">
    <text evidence="2">The sequence shown here is derived from an EMBL/GenBank/DDBJ whole genome shotgun (WGS) entry which is preliminary data.</text>
</comment>
<dbReference type="Gene3D" id="1.10.150.20">
    <property type="entry name" value="5' to 3' exonuclease, C-terminal subdomain"/>
    <property type="match status" value="1"/>
</dbReference>
<evidence type="ECO:0000259" key="1">
    <source>
        <dbReference type="SMART" id="SM00482"/>
    </source>
</evidence>
<dbReference type="Gene3D" id="3.30.70.370">
    <property type="match status" value="1"/>
</dbReference>
<dbReference type="Proteomes" id="UP000316476">
    <property type="component" value="Unassembled WGS sequence"/>
</dbReference>
<dbReference type="PANTHER" id="PTHR10133:SF62">
    <property type="entry name" value="DNA POLYMERASE THETA"/>
    <property type="match status" value="1"/>
</dbReference>
<organism evidence="2 3">
    <name type="scientific">Crateriforma conspicua</name>
    <dbReference type="NCBI Taxonomy" id="2527996"/>
    <lineage>
        <taxon>Bacteria</taxon>
        <taxon>Pseudomonadati</taxon>
        <taxon>Planctomycetota</taxon>
        <taxon>Planctomycetia</taxon>
        <taxon>Planctomycetales</taxon>
        <taxon>Planctomycetaceae</taxon>
        <taxon>Crateriforma</taxon>
    </lineage>
</organism>
<dbReference type="InterPro" id="IPR001098">
    <property type="entry name" value="DNA-dir_DNA_pol_A_palm_dom"/>
</dbReference>
<evidence type="ECO:0000313" key="2">
    <source>
        <dbReference type="EMBL" id="TWU64624.1"/>
    </source>
</evidence>
<dbReference type="GO" id="GO:0006261">
    <property type="term" value="P:DNA-templated DNA replication"/>
    <property type="evidence" value="ECO:0007669"/>
    <property type="project" value="InterPro"/>
</dbReference>
<dbReference type="InterPro" id="IPR043502">
    <property type="entry name" value="DNA/RNA_pol_sf"/>
</dbReference>
<keyword evidence="2" id="KW-0548">Nucleotidyltransferase</keyword>
<dbReference type="RefSeq" id="WP_146410275.1">
    <property type="nucleotide sequence ID" value="NZ_SJPZ01000001.1"/>
</dbReference>
<dbReference type="SMART" id="SM00482">
    <property type="entry name" value="POLAc"/>
    <property type="match status" value="1"/>
</dbReference>
<dbReference type="GO" id="GO:0003887">
    <property type="term" value="F:DNA-directed DNA polymerase activity"/>
    <property type="evidence" value="ECO:0007669"/>
    <property type="project" value="UniProtKB-EC"/>
</dbReference>
<dbReference type="PANTHER" id="PTHR10133">
    <property type="entry name" value="DNA POLYMERASE I"/>
    <property type="match status" value="1"/>
</dbReference>
<sequence length="582" mass="64953">MDWLNRFDSVWSLDFEFSQPPGERPRVVCLVAREYKTRRLIRVDMNTLATMRRPPFNVDATALFVAYFSSAEWNCFLSLGWPLPACVLDLWAEFRCLLNGTKPAAGWGLLGCLAHFGFDSMLASEKQELRELAIRGGPYTDAEIAALLDYCQTDVDALDKLLPAMLPLIDFPRAVHRGRYMKAVACMESTGVPIDVETLAMFRRQWEPIKANLIAAVDEAFGVFEGTTFKQDRFAAYLIRHGIPWPETDSGRLALDDDTFKQQARIYPQVAPLRELRHALSEMKLEKLAVGSDGRNRSMLRPFASRSGRNQPSNNQFIFGPSVWLRGLIRPEPGRAVAYVDWSQQELGIAAALSGDLALAQAYASGDPYLEFAKMAGAVPASATKKSHPTERSAYKVCMLATQYGMTEHGLATKLNKPVAFARNLLRRHRETFPVFWRWSQQQVDAAMLLGRLETVFGWPIQTIGGDNPRSLANFPMQANGAEMMRLACCLATEAGITVCCPVHDAILIEADDADVGDVVAETQDIMREAASVALAGFRLESDAKIVRHPERYMDGDRGRDMWERVYELATKADGNMGQPVP</sequence>
<reference evidence="2 3" key="1">
    <citation type="submission" date="2019-02" db="EMBL/GenBank/DDBJ databases">
        <title>Deep-cultivation of Planctomycetes and their phenomic and genomic characterization uncovers novel biology.</title>
        <authorList>
            <person name="Wiegand S."/>
            <person name="Jogler M."/>
            <person name="Boedeker C."/>
            <person name="Pinto D."/>
            <person name="Vollmers J."/>
            <person name="Rivas-Marin E."/>
            <person name="Kohn T."/>
            <person name="Peeters S.H."/>
            <person name="Heuer A."/>
            <person name="Rast P."/>
            <person name="Oberbeckmann S."/>
            <person name="Bunk B."/>
            <person name="Jeske O."/>
            <person name="Meyerdierks A."/>
            <person name="Storesund J.E."/>
            <person name="Kallscheuer N."/>
            <person name="Luecker S."/>
            <person name="Lage O.M."/>
            <person name="Pohl T."/>
            <person name="Merkel B.J."/>
            <person name="Hornburger P."/>
            <person name="Mueller R.-W."/>
            <person name="Bruemmer F."/>
            <person name="Labrenz M."/>
            <person name="Spormann A.M."/>
            <person name="Op Den Camp H."/>
            <person name="Overmann J."/>
            <person name="Amann R."/>
            <person name="Jetten M.S.M."/>
            <person name="Mascher T."/>
            <person name="Medema M.H."/>
            <person name="Devos D.P."/>
            <person name="Kaster A.-K."/>
            <person name="Ovreas L."/>
            <person name="Rohde M."/>
            <person name="Galperin M.Y."/>
            <person name="Jogler C."/>
        </authorList>
    </citation>
    <scope>NUCLEOTIDE SEQUENCE [LARGE SCALE GENOMIC DNA]</scope>
    <source>
        <strain evidence="2 3">V7</strain>
    </source>
</reference>
<feature type="domain" description="DNA-directed DNA polymerase family A palm" evidence="1">
    <location>
        <begin position="322"/>
        <end position="515"/>
    </location>
</feature>
<dbReference type="GO" id="GO:0003677">
    <property type="term" value="F:DNA binding"/>
    <property type="evidence" value="ECO:0007669"/>
    <property type="project" value="InterPro"/>
</dbReference>
<dbReference type="InterPro" id="IPR002298">
    <property type="entry name" value="DNA_polymerase_A"/>
</dbReference>
<dbReference type="EMBL" id="SJPZ01000001">
    <property type="protein sequence ID" value="TWU64624.1"/>
    <property type="molecule type" value="Genomic_DNA"/>
</dbReference>
<dbReference type="GO" id="GO:0006302">
    <property type="term" value="P:double-strand break repair"/>
    <property type="evidence" value="ECO:0007669"/>
    <property type="project" value="TreeGrafter"/>
</dbReference>
<proteinExistence type="predicted"/>
<evidence type="ECO:0000313" key="3">
    <source>
        <dbReference type="Proteomes" id="UP000316476"/>
    </source>
</evidence>
<dbReference type="SUPFAM" id="SSF56672">
    <property type="entry name" value="DNA/RNA polymerases"/>
    <property type="match status" value="1"/>
</dbReference>
<dbReference type="OrthoDB" id="237796at2"/>
<dbReference type="EC" id="2.7.7.7" evidence="2"/>
<protein>
    <submittedName>
        <fullName evidence="2">DNA polymerase I, thermostable</fullName>
        <ecNumber evidence="2">2.7.7.7</ecNumber>
    </submittedName>
</protein>
<dbReference type="AlphaFoldDB" id="A0A5C6FQS3"/>
<dbReference type="Pfam" id="PF00476">
    <property type="entry name" value="DNA_pol_A"/>
    <property type="match status" value="1"/>
</dbReference>
<gene>
    <name evidence="2" type="primary">polA_1</name>
    <name evidence="2" type="ORF">V7x_01680</name>
</gene>
<dbReference type="PRINTS" id="PR00868">
    <property type="entry name" value="DNAPOLI"/>
</dbReference>